<dbReference type="EMBL" id="BGPR01218498">
    <property type="protein sequence ID" value="GBN57325.1"/>
    <property type="molecule type" value="Genomic_DNA"/>
</dbReference>
<keyword evidence="4" id="KW-1185">Reference proteome</keyword>
<keyword evidence="1" id="KW-0472">Membrane</keyword>
<keyword evidence="2" id="KW-0732">Signal</keyword>
<feature type="transmembrane region" description="Helical" evidence="1">
    <location>
        <begin position="46"/>
        <end position="68"/>
    </location>
</feature>
<proteinExistence type="predicted"/>
<protein>
    <submittedName>
        <fullName evidence="3">Uncharacterized protein</fullName>
    </submittedName>
</protein>
<sequence>MWACCRLNLSHRPNILLLVWCLQPMSSVSPTGTDGCWCGAEVWRGFVREACIFAMAAVFTSVPGFLLFSDDMTSLVLESKEWLQ</sequence>
<evidence type="ECO:0000256" key="2">
    <source>
        <dbReference type="SAM" id="SignalP"/>
    </source>
</evidence>
<reference evidence="3 4" key="1">
    <citation type="journal article" date="2019" name="Sci. Rep.">
        <title>Orb-weaving spider Araneus ventricosus genome elucidates the spidroin gene catalogue.</title>
        <authorList>
            <person name="Kono N."/>
            <person name="Nakamura H."/>
            <person name="Ohtoshi R."/>
            <person name="Moran D.A.P."/>
            <person name="Shinohara A."/>
            <person name="Yoshida Y."/>
            <person name="Fujiwara M."/>
            <person name="Mori M."/>
            <person name="Tomita M."/>
            <person name="Arakawa K."/>
        </authorList>
    </citation>
    <scope>NUCLEOTIDE SEQUENCE [LARGE SCALE GENOMIC DNA]</scope>
</reference>
<comment type="caution">
    <text evidence="3">The sequence shown here is derived from an EMBL/GenBank/DDBJ whole genome shotgun (WGS) entry which is preliminary data.</text>
</comment>
<dbReference type="AlphaFoldDB" id="A0A4Y2PZI1"/>
<keyword evidence="1" id="KW-1133">Transmembrane helix</keyword>
<name>A0A4Y2PZI1_ARAVE</name>
<feature type="non-terminal residue" evidence="3">
    <location>
        <position position="84"/>
    </location>
</feature>
<feature type="signal peptide" evidence="2">
    <location>
        <begin position="1"/>
        <end position="27"/>
    </location>
</feature>
<dbReference type="OrthoDB" id="4033880at2759"/>
<keyword evidence="1" id="KW-0812">Transmembrane</keyword>
<dbReference type="Proteomes" id="UP000499080">
    <property type="component" value="Unassembled WGS sequence"/>
</dbReference>
<evidence type="ECO:0000256" key="1">
    <source>
        <dbReference type="SAM" id="Phobius"/>
    </source>
</evidence>
<organism evidence="3 4">
    <name type="scientific">Araneus ventricosus</name>
    <name type="common">Orbweaver spider</name>
    <name type="synonym">Epeira ventricosa</name>
    <dbReference type="NCBI Taxonomy" id="182803"/>
    <lineage>
        <taxon>Eukaryota</taxon>
        <taxon>Metazoa</taxon>
        <taxon>Ecdysozoa</taxon>
        <taxon>Arthropoda</taxon>
        <taxon>Chelicerata</taxon>
        <taxon>Arachnida</taxon>
        <taxon>Araneae</taxon>
        <taxon>Araneomorphae</taxon>
        <taxon>Entelegynae</taxon>
        <taxon>Araneoidea</taxon>
        <taxon>Araneidae</taxon>
        <taxon>Araneus</taxon>
    </lineage>
</organism>
<gene>
    <name evidence="3" type="ORF">AVEN_189426_1</name>
</gene>
<accession>A0A4Y2PZI1</accession>
<evidence type="ECO:0000313" key="4">
    <source>
        <dbReference type="Proteomes" id="UP000499080"/>
    </source>
</evidence>
<feature type="chain" id="PRO_5021381030" evidence="2">
    <location>
        <begin position="28"/>
        <end position="84"/>
    </location>
</feature>
<evidence type="ECO:0000313" key="3">
    <source>
        <dbReference type="EMBL" id="GBN57325.1"/>
    </source>
</evidence>